<name>A0A2P6MYT5_9EUKA</name>
<evidence type="ECO:0000313" key="1">
    <source>
        <dbReference type="EMBL" id="PRP76871.1"/>
    </source>
</evidence>
<evidence type="ECO:0000313" key="2">
    <source>
        <dbReference type="Proteomes" id="UP000241769"/>
    </source>
</evidence>
<protein>
    <submittedName>
        <fullName evidence="1">Uncharacterized protein</fullName>
    </submittedName>
</protein>
<dbReference type="EMBL" id="MDYQ01000295">
    <property type="protein sequence ID" value="PRP76871.1"/>
    <property type="molecule type" value="Genomic_DNA"/>
</dbReference>
<accession>A0A2P6MYT5</accession>
<dbReference type="Proteomes" id="UP000241769">
    <property type="component" value="Unassembled WGS sequence"/>
</dbReference>
<proteinExistence type="predicted"/>
<dbReference type="AlphaFoldDB" id="A0A2P6MYT5"/>
<keyword evidence="2" id="KW-1185">Reference proteome</keyword>
<dbReference type="InParanoid" id="A0A2P6MYT5"/>
<comment type="caution">
    <text evidence="1">The sequence shown here is derived from an EMBL/GenBank/DDBJ whole genome shotgun (WGS) entry which is preliminary data.</text>
</comment>
<gene>
    <name evidence="1" type="ORF">PROFUN_13215</name>
</gene>
<organism evidence="1 2">
    <name type="scientific">Planoprotostelium fungivorum</name>
    <dbReference type="NCBI Taxonomy" id="1890364"/>
    <lineage>
        <taxon>Eukaryota</taxon>
        <taxon>Amoebozoa</taxon>
        <taxon>Evosea</taxon>
        <taxon>Variosea</taxon>
        <taxon>Cavosteliida</taxon>
        <taxon>Cavosteliaceae</taxon>
        <taxon>Planoprotostelium</taxon>
    </lineage>
</organism>
<reference evidence="1 2" key="1">
    <citation type="journal article" date="2018" name="Genome Biol. Evol.">
        <title>Multiple Roots of Fruiting Body Formation in Amoebozoa.</title>
        <authorList>
            <person name="Hillmann F."/>
            <person name="Forbes G."/>
            <person name="Novohradska S."/>
            <person name="Ferling I."/>
            <person name="Riege K."/>
            <person name="Groth M."/>
            <person name="Westermann M."/>
            <person name="Marz M."/>
            <person name="Spaller T."/>
            <person name="Winckler T."/>
            <person name="Schaap P."/>
            <person name="Glockner G."/>
        </authorList>
    </citation>
    <scope>NUCLEOTIDE SEQUENCE [LARGE SCALE GENOMIC DNA]</scope>
    <source>
        <strain evidence="1 2">Jena</strain>
    </source>
</reference>
<sequence>MDCDNGIIGGYDVTWTILRSLVADNEASHTNLSYVRLRDVRDGRLDPSELHDEFVRKRKGKEFTKEIRLLLDVARIVQVVRTRSMQVADQ</sequence>